<keyword evidence="1" id="KW-1133">Transmembrane helix</keyword>
<sequence>MEPSTARGNQELVQFWEETPSGQRLQDEKPDFRLTTKNYNTGIDPQRIHATLLHVTDSCSRLEQKLNHSLWNQKVSLVLILVLTALWGFTVFIHYSSSGLTKRST</sequence>
<protein>
    <submittedName>
        <fullName evidence="2">Uncharacterized protein</fullName>
    </submittedName>
</protein>
<name>A0A4Z2IUH0_9TELE</name>
<organism evidence="2 3">
    <name type="scientific">Liparis tanakae</name>
    <name type="common">Tanaka's snailfish</name>
    <dbReference type="NCBI Taxonomy" id="230148"/>
    <lineage>
        <taxon>Eukaryota</taxon>
        <taxon>Metazoa</taxon>
        <taxon>Chordata</taxon>
        <taxon>Craniata</taxon>
        <taxon>Vertebrata</taxon>
        <taxon>Euteleostomi</taxon>
        <taxon>Actinopterygii</taxon>
        <taxon>Neopterygii</taxon>
        <taxon>Teleostei</taxon>
        <taxon>Neoteleostei</taxon>
        <taxon>Acanthomorphata</taxon>
        <taxon>Eupercaria</taxon>
        <taxon>Perciformes</taxon>
        <taxon>Cottioidei</taxon>
        <taxon>Cottales</taxon>
        <taxon>Liparidae</taxon>
        <taxon>Liparis</taxon>
    </lineage>
</organism>
<reference evidence="2 3" key="1">
    <citation type="submission" date="2019-03" db="EMBL/GenBank/DDBJ databases">
        <title>First draft genome of Liparis tanakae, snailfish: a comprehensive survey of snailfish specific genes.</title>
        <authorList>
            <person name="Kim W."/>
            <person name="Song I."/>
            <person name="Jeong J.-H."/>
            <person name="Kim D."/>
            <person name="Kim S."/>
            <person name="Ryu S."/>
            <person name="Song J.Y."/>
            <person name="Lee S.K."/>
        </authorList>
    </citation>
    <scope>NUCLEOTIDE SEQUENCE [LARGE SCALE GENOMIC DNA]</scope>
    <source>
        <tissue evidence="2">Muscle</tissue>
    </source>
</reference>
<accession>A0A4Z2IUH0</accession>
<comment type="caution">
    <text evidence="2">The sequence shown here is derived from an EMBL/GenBank/DDBJ whole genome shotgun (WGS) entry which is preliminary data.</text>
</comment>
<proteinExistence type="predicted"/>
<gene>
    <name evidence="2" type="ORF">EYF80_008868</name>
</gene>
<keyword evidence="3" id="KW-1185">Reference proteome</keyword>
<evidence type="ECO:0000313" key="3">
    <source>
        <dbReference type="Proteomes" id="UP000314294"/>
    </source>
</evidence>
<dbReference type="Proteomes" id="UP000314294">
    <property type="component" value="Unassembled WGS sequence"/>
</dbReference>
<evidence type="ECO:0000256" key="1">
    <source>
        <dbReference type="SAM" id="Phobius"/>
    </source>
</evidence>
<keyword evidence="1" id="KW-0812">Transmembrane</keyword>
<feature type="transmembrane region" description="Helical" evidence="1">
    <location>
        <begin position="75"/>
        <end position="95"/>
    </location>
</feature>
<dbReference type="EMBL" id="SRLO01000050">
    <property type="protein sequence ID" value="TNN80863.1"/>
    <property type="molecule type" value="Genomic_DNA"/>
</dbReference>
<keyword evidence="1" id="KW-0472">Membrane</keyword>
<dbReference type="AlphaFoldDB" id="A0A4Z2IUH0"/>
<evidence type="ECO:0000313" key="2">
    <source>
        <dbReference type="EMBL" id="TNN80863.1"/>
    </source>
</evidence>